<dbReference type="EMBL" id="AZMV01000003">
    <property type="protein sequence ID" value="ETY71714.1"/>
    <property type="molecule type" value="Genomic_DNA"/>
</dbReference>
<dbReference type="PATRIC" id="fig|1435051.3.peg.787"/>
<protein>
    <submittedName>
        <fullName evidence="1">Putative phage protein</fullName>
    </submittedName>
</protein>
<dbReference type="GO" id="GO:0003677">
    <property type="term" value="F:DNA binding"/>
    <property type="evidence" value="ECO:0007669"/>
    <property type="project" value="InterPro"/>
</dbReference>
<name>W4N9K5_9BIFI</name>
<dbReference type="GO" id="GO:0006310">
    <property type="term" value="P:DNA recombination"/>
    <property type="evidence" value="ECO:0007669"/>
    <property type="project" value="InterPro"/>
</dbReference>
<dbReference type="Proteomes" id="UP000019155">
    <property type="component" value="Unassembled WGS sequence"/>
</dbReference>
<dbReference type="NCBIfam" id="TIGR01913">
    <property type="entry name" value="bet_lambda"/>
    <property type="match status" value="1"/>
</dbReference>
<dbReference type="InterPro" id="IPR018330">
    <property type="entry name" value="RecT_fam"/>
</dbReference>
<evidence type="ECO:0000313" key="1">
    <source>
        <dbReference type="EMBL" id="ETY71714.1"/>
    </source>
</evidence>
<reference evidence="1 2" key="1">
    <citation type="journal article" date="2014" name="Genome Announc.">
        <title>The Genome Sequence of Bifidobacterium moukalabense DSM 27321 Highlights the Close Phylogenetic Relatedness with the Bifidobacterium dentium Taxon.</title>
        <authorList>
            <person name="Lugli G.A."/>
            <person name="Duranti S."/>
            <person name="Milani C."/>
            <person name="Turroni F."/>
            <person name="Viappiani A."/>
            <person name="Mangifesta M."/>
            <person name="van Sinderen D."/>
            <person name="Ventura M."/>
        </authorList>
    </citation>
    <scope>NUCLEOTIDE SEQUENCE [LARGE SCALE GENOMIC DNA]</scope>
    <source>
        <strain evidence="1 2">DSM 27321</strain>
    </source>
</reference>
<comment type="caution">
    <text evidence="1">The sequence shown here is derived from an EMBL/GenBank/DDBJ whole genome shotgun (WGS) entry which is preliminary data.</text>
</comment>
<dbReference type="InterPro" id="IPR010183">
    <property type="entry name" value="Phage_lambda_Bet"/>
</dbReference>
<proteinExistence type="predicted"/>
<evidence type="ECO:0000313" key="2">
    <source>
        <dbReference type="Proteomes" id="UP000019155"/>
    </source>
</evidence>
<dbReference type="RefSeq" id="WP_051428898.1">
    <property type="nucleotide sequence ID" value="NZ_AZMV01000003.1"/>
</dbReference>
<dbReference type="GeneID" id="97501417"/>
<gene>
    <name evidence="1" type="ORF">BMOU_0794</name>
</gene>
<keyword evidence="2" id="KW-1185">Reference proteome</keyword>
<dbReference type="AlphaFoldDB" id="W4N9K5"/>
<dbReference type="Pfam" id="PF03837">
    <property type="entry name" value="RecT"/>
    <property type="match status" value="1"/>
</dbReference>
<dbReference type="STRING" id="1435051.BMOU_0794"/>
<organism evidence="1 2">
    <name type="scientific">Bifidobacterium moukalabense DSM 27321</name>
    <dbReference type="NCBI Taxonomy" id="1435051"/>
    <lineage>
        <taxon>Bacteria</taxon>
        <taxon>Bacillati</taxon>
        <taxon>Actinomycetota</taxon>
        <taxon>Actinomycetes</taxon>
        <taxon>Bifidobacteriales</taxon>
        <taxon>Bifidobacteriaceae</taxon>
        <taxon>Bifidobacterium</taxon>
    </lineage>
</organism>
<accession>W4N9K5</accession>
<dbReference type="OrthoDB" id="3191611at2"/>
<sequence>MSSDLVLTKDQNNFTEQQMAALQALGVENAGQGDLMLFLNQAQRTGLDPFSKQIYMIGRRTKVNGQWVTKQTIQVGIDGFRLIARRAADASHERYSAPDILWCDPKGGWHDAWIWDTPPVAAKATIVRGEGQFSAVALYREYVGTRLDKTTGKQVPNTMWASKPALMLGKCAEALALRKAFPMELSGLYTSDEMSQADNMQTVPATVVEEPPAQPTQQMASKAQADAINGLLHECGVDSPDMAQFVFHAHTGLSGITSATQLSRIDAKNLTASKDVLKQRTLQAIEEYRKQHQPEEAADEKKEA</sequence>
<dbReference type="eggNOG" id="COG3723">
    <property type="taxonomic scope" value="Bacteria"/>
</dbReference>